<dbReference type="AlphaFoldDB" id="A0A7J4IV65"/>
<proteinExistence type="predicted"/>
<comment type="caution">
    <text evidence="1">The sequence shown here is derived from an EMBL/GenBank/DDBJ whole genome shotgun (WGS) entry which is preliminary data.</text>
</comment>
<evidence type="ECO:0000313" key="2">
    <source>
        <dbReference type="Proteomes" id="UP000565078"/>
    </source>
</evidence>
<dbReference type="InterPro" id="IPR010985">
    <property type="entry name" value="Ribbon_hlx_hlx"/>
</dbReference>
<dbReference type="SUPFAM" id="SSF47598">
    <property type="entry name" value="Ribbon-helix-helix"/>
    <property type="match status" value="1"/>
</dbReference>
<dbReference type="EMBL" id="DUGC01000035">
    <property type="protein sequence ID" value="HIH09411.1"/>
    <property type="molecule type" value="Genomic_DNA"/>
</dbReference>
<dbReference type="Proteomes" id="UP000565078">
    <property type="component" value="Unassembled WGS sequence"/>
</dbReference>
<protein>
    <recommendedName>
        <fullName evidence="3">Type II toxin-antitoxin system ParD family antitoxin</fullName>
    </recommendedName>
</protein>
<organism evidence="1 2">
    <name type="scientific">Candidatus Iainarchaeum sp</name>
    <dbReference type="NCBI Taxonomy" id="3101447"/>
    <lineage>
        <taxon>Archaea</taxon>
        <taxon>Candidatus Iainarchaeota</taxon>
        <taxon>Candidatus Iainarchaeia</taxon>
        <taxon>Candidatus Iainarchaeales</taxon>
        <taxon>Candidatus Iainarchaeaceae</taxon>
        <taxon>Candidatus Iainarchaeum</taxon>
    </lineage>
</organism>
<name>A0A7J4IV65_9ARCH</name>
<sequence length="79" mass="9144">MKTVNLGTPYEVAIEKIIEKGYAGNQTEVIRQAIMAYERMIEEEEVRLVNRAVEVEMEDIRSGKTKTYTHEQIKKELGL</sequence>
<gene>
    <name evidence="1" type="ORF">HA254_01955</name>
</gene>
<reference evidence="2" key="1">
    <citation type="journal article" date="2020" name="bioRxiv">
        <title>A rank-normalized archaeal taxonomy based on genome phylogeny resolves widespread incomplete and uneven classifications.</title>
        <authorList>
            <person name="Rinke C."/>
            <person name="Chuvochina M."/>
            <person name="Mussig A.J."/>
            <person name="Chaumeil P.-A."/>
            <person name="Waite D.W."/>
            <person name="Whitman W.B."/>
            <person name="Parks D.H."/>
            <person name="Hugenholtz P."/>
        </authorList>
    </citation>
    <scope>NUCLEOTIDE SEQUENCE [LARGE SCALE GENOMIC DNA]</scope>
</reference>
<accession>A0A7J4IV65</accession>
<evidence type="ECO:0000313" key="1">
    <source>
        <dbReference type="EMBL" id="HIH09411.1"/>
    </source>
</evidence>
<evidence type="ECO:0008006" key="3">
    <source>
        <dbReference type="Google" id="ProtNLM"/>
    </source>
</evidence>
<dbReference type="GO" id="GO:0006355">
    <property type="term" value="P:regulation of DNA-templated transcription"/>
    <property type="evidence" value="ECO:0007669"/>
    <property type="project" value="InterPro"/>
</dbReference>